<dbReference type="SUPFAM" id="SSF56935">
    <property type="entry name" value="Porins"/>
    <property type="match status" value="1"/>
</dbReference>
<dbReference type="Gene3D" id="2.60.40.1930">
    <property type="match status" value="1"/>
</dbReference>
<dbReference type="KEGG" id="mgot:MgSA37_00758"/>
<dbReference type="InterPro" id="IPR008969">
    <property type="entry name" value="CarboxyPept-like_regulatory"/>
</dbReference>
<proteinExistence type="predicted"/>
<dbReference type="EMBL" id="AP017313">
    <property type="protein sequence ID" value="BAU52596.1"/>
    <property type="molecule type" value="Genomic_DNA"/>
</dbReference>
<dbReference type="Pfam" id="PF01835">
    <property type="entry name" value="MG2"/>
    <property type="match status" value="1"/>
</dbReference>
<dbReference type="InterPro" id="IPR002890">
    <property type="entry name" value="MG2"/>
</dbReference>
<name>A0A120MY65_9SPHI</name>
<evidence type="ECO:0000313" key="1">
    <source>
        <dbReference type="EMBL" id="BAU52596.1"/>
    </source>
</evidence>
<gene>
    <name evidence="1" type="ORF">MgSA37_00758</name>
</gene>
<evidence type="ECO:0000313" key="2">
    <source>
        <dbReference type="Proteomes" id="UP000218263"/>
    </source>
</evidence>
<dbReference type="Pfam" id="PF07715">
    <property type="entry name" value="Plug"/>
    <property type="match status" value="1"/>
</dbReference>
<dbReference type="AlphaFoldDB" id="A0A120MY65"/>
<dbReference type="Proteomes" id="UP000218263">
    <property type="component" value="Chromosome"/>
</dbReference>
<sequence length="818" mass="90308">MKHLSFIFRLIFIGGWCCSFAYGQNISPSQTITARLTAFSVGQPAEKAYLQLDKPYYAAGDTIYFKAYVTAGEQHMLSSLSGVLHVDLIGTKDKISQSIKLQLDSGIAWGDFALPDSLPAGNYRIRAYTQWMRNNADFGFFEKEIPIGSVKAAGIPESLSKNSAPANMKPDIQFFPEGGSLVAGILCKVAFKATGANGLGMDIKGRIVDNDNRRVAIFASSHLGMGYFYLEPAEDKTYSAEINYSDGRTGNVKLPTPEPNGLVLSVDNDSIPRASVSIKTSKTYFAENRNKVYTLLIYSGGLITTVNCRLDSPVIKLEILKRKLHTGVATITLFSSDNEPLCERLIYIQNYDRLSLNLRSDKNTYTKREKVNINLDALNRKGEPAEGHFSVSVIDESQLLQAEDNGDNILTDLLLTSDLKGYIEHPAYYFSGSDTLARKNLDVLLLTQGYRRFTWQQVLDTAKKERAYLPEKGIELSGQVKNPFNRPIANGTVTLIPSKGGGLLSTSSDDKGMFRFSNLVFTDTANFVLSAVNAKNKNTTKITWFDEAKYAPPVQKNLTGAYPVFNTTAMASYLANDKIRLADAVNFKGKGIQLKQVDIHEKKPDDPYRTFSLAGAGHADQVMHAEEIEKVQGPIGSSLNGRLRGVIFVGSNPMSQVAYLRTSLGPPMLLIIDGAEVPAGDINFLTPNDIETIEVLKYASSTIYGMSSGNGVLVITTKNTRKLDAKDIASIGVLPIAPMGFYKAREFYSPKYDNTTWVSKQKDLRSTIYWQPELKTNKEGNANFDFYNADGTGNYKIILEGIDKDGNIGRQEYTYKVE</sequence>
<dbReference type="GO" id="GO:0004866">
    <property type="term" value="F:endopeptidase inhibitor activity"/>
    <property type="evidence" value="ECO:0007669"/>
    <property type="project" value="InterPro"/>
</dbReference>
<organism evidence="1 2">
    <name type="scientific">Mucilaginibacter gotjawali</name>
    <dbReference type="NCBI Taxonomy" id="1550579"/>
    <lineage>
        <taxon>Bacteria</taxon>
        <taxon>Pseudomonadati</taxon>
        <taxon>Bacteroidota</taxon>
        <taxon>Sphingobacteriia</taxon>
        <taxon>Sphingobacteriales</taxon>
        <taxon>Sphingobacteriaceae</taxon>
        <taxon>Mucilaginibacter</taxon>
    </lineage>
</organism>
<dbReference type="InterPro" id="IPR037066">
    <property type="entry name" value="Plug_dom_sf"/>
</dbReference>
<reference evidence="1 2" key="1">
    <citation type="submission" date="2015-12" db="EMBL/GenBank/DDBJ databases">
        <title>Genome sequence of Mucilaginibacter gotjawali.</title>
        <authorList>
            <person name="Lee J.S."/>
            <person name="Lee K.C."/>
            <person name="Kim K.K."/>
            <person name="Lee B.W."/>
        </authorList>
    </citation>
    <scope>NUCLEOTIDE SEQUENCE [LARGE SCALE GENOMIC DNA]</scope>
    <source>
        <strain evidence="1 2">SA3-7</strain>
    </source>
</reference>
<dbReference type="OrthoDB" id="609485at2"/>
<dbReference type="RefSeq" id="WP_096349903.1">
    <property type="nucleotide sequence ID" value="NZ_AP017313.1"/>
</dbReference>
<accession>A0A120MY65</accession>
<keyword evidence="2" id="KW-1185">Reference proteome</keyword>
<dbReference type="SUPFAM" id="SSF49464">
    <property type="entry name" value="Carboxypeptidase regulatory domain-like"/>
    <property type="match status" value="1"/>
</dbReference>
<protein>
    <submittedName>
        <fullName evidence="1">MG2 domain protein</fullName>
    </submittedName>
</protein>
<dbReference type="Gene3D" id="2.170.130.10">
    <property type="entry name" value="TonB-dependent receptor, plug domain"/>
    <property type="match status" value="1"/>
</dbReference>
<dbReference type="InterPro" id="IPR012910">
    <property type="entry name" value="Plug_dom"/>
</dbReference>